<organism evidence="2 3">
    <name type="scientific">Coprinopsis cinerea (strain Okayama-7 / 130 / ATCC MYA-4618 / FGSC 9003)</name>
    <name type="common">Inky cap fungus</name>
    <name type="synonym">Hormographiella aspergillata</name>
    <dbReference type="NCBI Taxonomy" id="240176"/>
    <lineage>
        <taxon>Eukaryota</taxon>
        <taxon>Fungi</taxon>
        <taxon>Dikarya</taxon>
        <taxon>Basidiomycota</taxon>
        <taxon>Agaricomycotina</taxon>
        <taxon>Agaricomycetes</taxon>
        <taxon>Agaricomycetidae</taxon>
        <taxon>Agaricales</taxon>
        <taxon>Agaricineae</taxon>
        <taxon>Psathyrellaceae</taxon>
        <taxon>Coprinopsis</taxon>
    </lineage>
</organism>
<comment type="caution">
    <text evidence="2">The sequence shown here is derived from an EMBL/GenBank/DDBJ whole genome shotgun (WGS) entry which is preliminary data.</text>
</comment>
<evidence type="ECO:0000313" key="2">
    <source>
        <dbReference type="EMBL" id="EAU80431.2"/>
    </source>
</evidence>
<feature type="compositionally biased region" description="Basic and acidic residues" evidence="1">
    <location>
        <begin position="1"/>
        <end position="12"/>
    </location>
</feature>
<feature type="region of interest" description="Disordered" evidence="1">
    <location>
        <begin position="1"/>
        <end position="27"/>
    </location>
</feature>
<reference evidence="2 3" key="1">
    <citation type="journal article" date="2010" name="Proc. Natl. Acad. Sci. U.S.A.">
        <title>Insights into evolution of multicellular fungi from the assembled chromosomes of the mushroom Coprinopsis cinerea (Coprinus cinereus).</title>
        <authorList>
            <person name="Stajich J.E."/>
            <person name="Wilke S.K."/>
            <person name="Ahren D."/>
            <person name="Au C.H."/>
            <person name="Birren B.W."/>
            <person name="Borodovsky M."/>
            <person name="Burns C."/>
            <person name="Canback B."/>
            <person name="Casselton L.A."/>
            <person name="Cheng C.K."/>
            <person name="Deng J."/>
            <person name="Dietrich F.S."/>
            <person name="Fargo D.C."/>
            <person name="Farman M.L."/>
            <person name="Gathman A.C."/>
            <person name="Goldberg J."/>
            <person name="Guigo R."/>
            <person name="Hoegger P.J."/>
            <person name="Hooker J.B."/>
            <person name="Huggins A."/>
            <person name="James T.Y."/>
            <person name="Kamada T."/>
            <person name="Kilaru S."/>
            <person name="Kodira C."/>
            <person name="Kues U."/>
            <person name="Kupfer D."/>
            <person name="Kwan H.S."/>
            <person name="Lomsadze A."/>
            <person name="Li W."/>
            <person name="Lilly W.W."/>
            <person name="Ma L.J."/>
            <person name="Mackey A.J."/>
            <person name="Manning G."/>
            <person name="Martin F."/>
            <person name="Muraguchi H."/>
            <person name="Natvig D.O."/>
            <person name="Palmerini H."/>
            <person name="Ramesh M.A."/>
            <person name="Rehmeyer C.J."/>
            <person name="Roe B.A."/>
            <person name="Shenoy N."/>
            <person name="Stanke M."/>
            <person name="Ter-Hovhannisyan V."/>
            <person name="Tunlid A."/>
            <person name="Velagapudi R."/>
            <person name="Vision T.J."/>
            <person name="Zeng Q."/>
            <person name="Zolan M.E."/>
            <person name="Pukkila P.J."/>
        </authorList>
    </citation>
    <scope>NUCLEOTIDE SEQUENCE [LARGE SCALE GENOMIC DNA]</scope>
    <source>
        <strain evidence="3">Okayama-7 / 130 / ATCC MYA-4618 / FGSC 9003</strain>
    </source>
</reference>
<dbReference type="Proteomes" id="UP000001861">
    <property type="component" value="Unassembled WGS sequence"/>
</dbReference>
<keyword evidence="3" id="KW-1185">Reference proteome</keyword>
<dbReference type="EMBL" id="AACS02000006">
    <property type="protein sequence ID" value="EAU80431.2"/>
    <property type="molecule type" value="Genomic_DNA"/>
</dbReference>
<gene>
    <name evidence="2" type="ORF">CC1G_13295</name>
</gene>
<accession>A8PHD1</accession>
<sequence>MEKHEGETKIAAEDVGEVEGSSMAGSESQDVEIMVSENLIFKGIVPNKSGRKLYSCKYCNSDPIEHRDGRPIEHLTKCSQTSDDLKQMAHRWLLTKGFIQEKVPILPTQQSSHAETNGNDMAASSSEPQYEAIPVKNWKPKTLDGYIDHLFTWLYVTLS</sequence>
<dbReference type="GeneID" id="6018067"/>
<dbReference type="VEuPathDB" id="FungiDB:CC1G_13295"/>
<evidence type="ECO:0000313" key="3">
    <source>
        <dbReference type="Proteomes" id="UP000001861"/>
    </source>
</evidence>
<protein>
    <submittedName>
        <fullName evidence="2">Uncharacterized protein</fullName>
    </submittedName>
</protein>
<name>A8PHD1_COPC7</name>
<dbReference type="KEGG" id="cci:CC1G_13295"/>
<evidence type="ECO:0000256" key="1">
    <source>
        <dbReference type="SAM" id="MobiDB-lite"/>
    </source>
</evidence>
<dbReference type="InParanoid" id="A8PHD1"/>
<dbReference type="RefSeq" id="XP_001841385.2">
    <property type="nucleotide sequence ID" value="XM_001841333.2"/>
</dbReference>
<proteinExistence type="predicted"/>
<dbReference type="HOGENOM" id="CLU_1660663_0_0_1"/>
<dbReference type="AlphaFoldDB" id="A8PHD1"/>